<feature type="compositionally biased region" description="Basic residues" evidence="1">
    <location>
        <begin position="84"/>
        <end position="95"/>
    </location>
</feature>
<reference evidence="2 3" key="1">
    <citation type="submission" date="2023-03" db="EMBL/GenBank/DDBJ databases">
        <title>High-quality genome of Scylla paramamosain provides insights in environmental adaptation.</title>
        <authorList>
            <person name="Zhang L."/>
        </authorList>
    </citation>
    <scope>NUCLEOTIDE SEQUENCE [LARGE SCALE GENOMIC DNA]</scope>
    <source>
        <strain evidence="2">LZ_2023a</strain>
        <tissue evidence="2">Muscle</tissue>
    </source>
</reference>
<sequence length="95" mass="10269">MVLERSCSNVEGSVVVRARHIVRKKKRRCVGVHEGLLGCSFGHGECVNPHAPTHANGHGAAHKHPHAHSNGFTHAPPSASPPLRHLHLRARSHGK</sequence>
<feature type="region of interest" description="Disordered" evidence="1">
    <location>
        <begin position="48"/>
        <end position="95"/>
    </location>
</feature>
<evidence type="ECO:0000313" key="3">
    <source>
        <dbReference type="Proteomes" id="UP001487740"/>
    </source>
</evidence>
<protein>
    <submittedName>
        <fullName evidence="2">Uncharacterized protein</fullName>
    </submittedName>
</protein>
<gene>
    <name evidence="2" type="ORF">O3P69_005889</name>
</gene>
<dbReference type="AlphaFoldDB" id="A0AAW0U565"/>
<proteinExistence type="predicted"/>
<organism evidence="2 3">
    <name type="scientific">Scylla paramamosain</name>
    <name type="common">Mud crab</name>
    <dbReference type="NCBI Taxonomy" id="85552"/>
    <lineage>
        <taxon>Eukaryota</taxon>
        <taxon>Metazoa</taxon>
        <taxon>Ecdysozoa</taxon>
        <taxon>Arthropoda</taxon>
        <taxon>Crustacea</taxon>
        <taxon>Multicrustacea</taxon>
        <taxon>Malacostraca</taxon>
        <taxon>Eumalacostraca</taxon>
        <taxon>Eucarida</taxon>
        <taxon>Decapoda</taxon>
        <taxon>Pleocyemata</taxon>
        <taxon>Brachyura</taxon>
        <taxon>Eubrachyura</taxon>
        <taxon>Portunoidea</taxon>
        <taxon>Portunidae</taxon>
        <taxon>Portuninae</taxon>
        <taxon>Scylla</taxon>
    </lineage>
</organism>
<accession>A0AAW0U565</accession>
<name>A0AAW0U565_SCYPA</name>
<dbReference type="Proteomes" id="UP001487740">
    <property type="component" value="Unassembled WGS sequence"/>
</dbReference>
<dbReference type="EMBL" id="JARAKH010000018">
    <property type="protein sequence ID" value="KAK8394719.1"/>
    <property type="molecule type" value="Genomic_DNA"/>
</dbReference>
<evidence type="ECO:0000256" key="1">
    <source>
        <dbReference type="SAM" id="MobiDB-lite"/>
    </source>
</evidence>
<evidence type="ECO:0000313" key="2">
    <source>
        <dbReference type="EMBL" id="KAK8394719.1"/>
    </source>
</evidence>
<keyword evidence="3" id="KW-1185">Reference proteome</keyword>
<comment type="caution">
    <text evidence="2">The sequence shown here is derived from an EMBL/GenBank/DDBJ whole genome shotgun (WGS) entry which is preliminary data.</text>
</comment>